<evidence type="ECO:0000313" key="3">
    <source>
        <dbReference type="Proteomes" id="UP001287286"/>
    </source>
</evidence>
<dbReference type="Proteomes" id="UP001287286">
    <property type="component" value="Unassembled WGS sequence"/>
</dbReference>
<protein>
    <submittedName>
        <fullName evidence="2">Uncharacterized protein</fullName>
    </submittedName>
</protein>
<organism evidence="2 3">
    <name type="scientific">Purpureocillium lilacinum</name>
    <name type="common">Paecilomyces lilacinus</name>
    <dbReference type="NCBI Taxonomy" id="33203"/>
    <lineage>
        <taxon>Eukaryota</taxon>
        <taxon>Fungi</taxon>
        <taxon>Dikarya</taxon>
        <taxon>Ascomycota</taxon>
        <taxon>Pezizomycotina</taxon>
        <taxon>Sordariomycetes</taxon>
        <taxon>Hypocreomycetidae</taxon>
        <taxon>Hypocreales</taxon>
        <taxon>Ophiocordycipitaceae</taxon>
        <taxon>Purpureocillium</taxon>
    </lineage>
</organism>
<comment type="caution">
    <text evidence="2">The sequence shown here is derived from an EMBL/GenBank/DDBJ whole genome shotgun (WGS) entry which is preliminary data.</text>
</comment>
<accession>A0ABR0BNN0</accession>
<keyword evidence="3" id="KW-1185">Reference proteome</keyword>
<reference evidence="2 3" key="1">
    <citation type="journal article" date="2024" name="Microbiol. Resour. Announc.">
        <title>Genome annotations for the ascomycete fungi Trichoderma harzianum, Trichoderma aggressivum, and Purpureocillium lilacinum.</title>
        <authorList>
            <person name="Beijen E.P.W."/>
            <person name="Ohm R.A."/>
        </authorList>
    </citation>
    <scope>NUCLEOTIDE SEQUENCE [LARGE SCALE GENOMIC DNA]</scope>
    <source>
        <strain evidence="2 3">CBS 150709</strain>
    </source>
</reference>
<evidence type="ECO:0000313" key="2">
    <source>
        <dbReference type="EMBL" id="KAK4084853.1"/>
    </source>
</evidence>
<feature type="region of interest" description="Disordered" evidence="1">
    <location>
        <begin position="52"/>
        <end position="124"/>
    </location>
</feature>
<feature type="compositionally biased region" description="Low complexity" evidence="1">
    <location>
        <begin position="60"/>
        <end position="73"/>
    </location>
</feature>
<name>A0ABR0BNN0_PURLI</name>
<evidence type="ECO:0000256" key="1">
    <source>
        <dbReference type="SAM" id="MobiDB-lite"/>
    </source>
</evidence>
<gene>
    <name evidence="2" type="ORF">Purlil1_10073</name>
</gene>
<proteinExistence type="predicted"/>
<sequence>MMSKLVSASWFSRSCKSGSTGAFLVHGAANRPMTTSGGRATEPPLKFLQLVGSGPRRRGAAATAPSSRAQSRALTGSRRARTPLPVGLPPWSSVDANDGGPEAIHAPGGNDSPCRRQRGPIGEA</sequence>
<dbReference type="EMBL" id="JAWRVI010000049">
    <property type="protein sequence ID" value="KAK4084853.1"/>
    <property type="molecule type" value="Genomic_DNA"/>
</dbReference>